<keyword evidence="3" id="KW-1185">Reference proteome</keyword>
<organism evidence="2 3">
    <name type="scientific">Allacma fusca</name>
    <dbReference type="NCBI Taxonomy" id="39272"/>
    <lineage>
        <taxon>Eukaryota</taxon>
        <taxon>Metazoa</taxon>
        <taxon>Ecdysozoa</taxon>
        <taxon>Arthropoda</taxon>
        <taxon>Hexapoda</taxon>
        <taxon>Collembola</taxon>
        <taxon>Symphypleona</taxon>
        <taxon>Sminthuridae</taxon>
        <taxon>Allacma</taxon>
    </lineage>
</organism>
<reference evidence="2" key="1">
    <citation type="submission" date="2021-06" db="EMBL/GenBank/DDBJ databases">
        <authorList>
            <person name="Hodson N. C."/>
            <person name="Mongue J. A."/>
            <person name="Jaron S. K."/>
        </authorList>
    </citation>
    <scope>NUCLEOTIDE SEQUENCE</scope>
</reference>
<dbReference type="EMBL" id="CAJVCH010010725">
    <property type="protein sequence ID" value="CAG7667872.1"/>
    <property type="molecule type" value="Genomic_DNA"/>
</dbReference>
<protein>
    <submittedName>
        <fullName evidence="2">Uncharacterized protein</fullName>
    </submittedName>
</protein>
<comment type="caution">
    <text evidence="2">The sequence shown here is derived from an EMBL/GenBank/DDBJ whole genome shotgun (WGS) entry which is preliminary data.</text>
</comment>
<evidence type="ECO:0000313" key="3">
    <source>
        <dbReference type="Proteomes" id="UP000708208"/>
    </source>
</evidence>
<keyword evidence="1" id="KW-0732">Signal</keyword>
<accession>A0A8J2J2V9</accession>
<evidence type="ECO:0000256" key="1">
    <source>
        <dbReference type="SAM" id="SignalP"/>
    </source>
</evidence>
<feature type="non-terminal residue" evidence="2">
    <location>
        <position position="1"/>
    </location>
</feature>
<dbReference type="AlphaFoldDB" id="A0A8J2J2V9"/>
<feature type="signal peptide" evidence="1">
    <location>
        <begin position="1"/>
        <end position="25"/>
    </location>
</feature>
<feature type="chain" id="PRO_5035182405" evidence="1">
    <location>
        <begin position="26"/>
        <end position="50"/>
    </location>
</feature>
<sequence length="50" mass="5784">NYWLDNIRKYLGGLLLLLTSRTMQCSNNCEDAEKNIEINNFIVGDMAIDF</sequence>
<gene>
    <name evidence="2" type="ORF">AFUS01_LOCUS1882</name>
</gene>
<dbReference type="Proteomes" id="UP000708208">
    <property type="component" value="Unassembled WGS sequence"/>
</dbReference>
<evidence type="ECO:0000313" key="2">
    <source>
        <dbReference type="EMBL" id="CAG7667872.1"/>
    </source>
</evidence>
<name>A0A8J2J2V9_9HEXA</name>
<proteinExistence type="predicted"/>